<dbReference type="InterPro" id="IPR005471">
    <property type="entry name" value="Tscrpt_reg_IclR_N"/>
</dbReference>
<dbReference type="PROSITE" id="PS51077">
    <property type="entry name" value="HTH_ICLR"/>
    <property type="match status" value="1"/>
</dbReference>
<dbReference type="PANTHER" id="PTHR30136">
    <property type="entry name" value="HELIX-TURN-HELIX TRANSCRIPTIONAL REGULATOR, ICLR FAMILY"/>
    <property type="match status" value="1"/>
</dbReference>
<reference evidence="7" key="1">
    <citation type="journal article" date="2019" name="Int. J. Syst. Evol. Microbiol.">
        <title>The Global Catalogue of Microorganisms (GCM) 10K type strain sequencing project: providing services to taxonomists for standard genome sequencing and annotation.</title>
        <authorList>
            <consortium name="The Broad Institute Genomics Platform"/>
            <consortium name="The Broad Institute Genome Sequencing Center for Infectious Disease"/>
            <person name="Wu L."/>
            <person name="Ma J."/>
        </authorList>
    </citation>
    <scope>NUCLEOTIDE SEQUENCE [LARGE SCALE GENOMIC DNA]</scope>
    <source>
        <strain evidence="7">CAIM 431</strain>
    </source>
</reference>
<dbReference type="InterPro" id="IPR050707">
    <property type="entry name" value="HTH_MetabolicPath_Reg"/>
</dbReference>
<dbReference type="Pfam" id="PF09339">
    <property type="entry name" value="HTH_IclR"/>
    <property type="match status" value="1"/>
</dbReference>
<dbReference type="Pfam" id="PF01614">
    <property type="entry name" value="IclR_C"/>
    <property type="match status" value="1"/>
</dbReference>
<keyword evidence="2" id="KW-0238">DNA-binding</keyword>
<evidence type="ECO:0000313" key="7">
    <source>
        <dbReference type="Proteomes" id="UP001597326"/>
    </source>
</evidence>
<gene>
    <name evidence="6" type="ORF">ACFSCS_04120</name>
</gene>
<dbReference type="PROSITE" id="PS51078">
    <property type="entry name" value="ICLR_ED"/>
    <property type="match status" value="1"/>
</dbReference>
<dbReference type="PANTHER" id="PTHR30136:SF24">
    <property type="entry name" value="HTH-TYPE TRANSCRIPTIONAL REPRESSOR ALLR"/>
    <property type="match status" value="1"/>
</dbReference>
<evidence type="ECO:0000313" key="6">
    <source>
        <dbReference type="EMBL" id="MFD1889374.1"/>
    </source>
</evidence>
<evidence type="ECO:0000259" key="4">
    <source>
        <dbReference type="PROSITE" id="PS51077"/>
    </source>
</evidence>
<dbReference type="SUPFAM" id="SSF46785">
    <property type="entry name" value="Winged helix' DNA-binding domain"/>
    <property type="match status" value="1"/>
</dbReference>
<dbReference type="Gene3D" id="3.30.450.40">
    <property type="match status" value="1"/>
</dbReference>
<dbReference type="Proteomes" id="UP001597326">
    <property type="component" value="Unassembled WGS sequence"/>
</dbReference>
<keyword evidence="7" id="KW-1185">Reference proteome</keyword>
<dbReference type="InterPro" id="IPR014757">
    <property type="entry name" value="Tscrpt_reg_IclR_C"/>
</dbReference>
<evidence type="ECO:0000256" key="1">
    <source>
        <dbReference type="ARBA" id="ARBA00023015"/>
    </source>
</evidence>
<dbReference type="RefSeq" id="WP_343872396.1">
    <property type="nucleotide sequence ID" value="NZ_BAAAIX010000007.1"/>
</dbReference>
<dbReference type="EMBL" id="JBHUFZ010000008">
    <property type="protein sequence ID" value="MFD1889374.1"/>
    <property type="molecule type" value="Genomic_DNA"/>
</dbReference>
<dbReference type="InterPro" id="IPR029016">
    <property type="entry name" value="GAF-like_dom_sf"/>
</dbReference>
<sequence length="260" mass="28417">MSDAVEEDRSPAPAVTRAAAILRLLAQEGPLGLTEIARTLELAKSSTLNLMVALEQAELVRKDGAAYCLGRATVELGGAYVRGFDVVREFHRLVAADQVLSEQLLHLAVLHDSEVLYLARHAGLHPWRMSANVGDRFPASITAVGNVLLAQLDEAQVRASFSEPSSLPVWTEHSTRTVDQLLAKLEQVRERGWAVDDRETNPGVYGIAVLVPPRKPGDVEMALGTSMMHHVADQAAREQMLERLLAARDELSVPRRLNGL</sequence>
<dbReference type="SUPFAM" id="SSF55781">
    <property type="entry name" value="GAF domain-like"/>
    <property type="match status" value="1"/>
</dbReference>
<keyword evidence="1" id="KW-0805">Transcription regulation</keyword>
<feature type="domain" description="HTH iclR-type" evidence="4">
    <location>
        <begin position="12"/>
        <end position="71"/>
    </location>
</feature>
<proteinExistence type="predicted"/>
<feature type="domain" description="IclR-ED" evidence="5">
    <location>
        <begin position="72"/>
        <end position="257"/>
    </location>
</feature>
<organism evidence="6 7">
    <name type="scientific">Luteococcus peritonei</name>
    <dbReference type="NCBI Taxonomy" id="88874"/>
    <lineage>
        <taxon>Bacteria</taxon>
        <taxon>Bacillati</taxon>
        <taxon>Actinomycetota</taxon>
        <taxon>Actinomycetes</taxon>
        <taxon>Propionibacteriales</taxon>
        <taxon>Propionibacteriaceae</taxon>
        <taxon>Luteococcus</taxon>
    </lineage>
</organism>
<name>A0ABW4RTG4_9ACTN</name>
<evidence type="ECO:0000256" key="3">
    <source>
        <dbReference type="ARBA" id="ARBA00023163"/>
    </source>
</evidence>
<dbReference type="Gene3D" id="1.10.10.10">
    <property type="entry name" value="Winged helix-like DNA-binding domain superfamily/Winged helix DNA-binding domain"/>
    <property type="match status" value="1"/>
</dbReference>
<evidence type="ECO:0000256" key="2">
    <source>
        <dbReference type="ARBA" id="ARBA00023125"/>
    </source>
</evidence>
<comment type="caution">
    <text evidence="6">The sequence shown here is derived from an EMBL/GenBank/DDBJ whole genome shotgun (WGS) entry which is preliminary data.</text>
</comment>
<dbReference type="SMART" id="SM00346">
    <property type="entry name" value="HTH_ICLR"/>
    <property type="match status" value="1"/>
</dbReference>
<protein>
    <submittedName>
        <fullName evidence="6">IclR family transcriptional regulator</fullName>
    </submittedName>
</protein>
<accession>A0ABW4RTG4</accession>
<dbReference type="InterPro" id="IPR036388">
    <property type="entry name" value="WH-like_DNA-bd_sf"/>
</dbReference>
<dbReference type="InterPro" id="IPR036390">
    <property type="entry name" value="WH_DNA-bd_sf"/>
</dbReference>
<keyword evidence="3" id="KW-0804">Transcription</keyword>
<evidence type="ECO:0000259" key="5">
    <source>
        <dbReference type="PROSITE" id="PS51078"/>
    </source>
</evidence>